<accession>A0A2K9PVX2</accession>
<dbReference type="EMBL" id="CP025791">
    <property type="protein sequence ID" value="AUP81212.1"/>
    <property type="molecule type" value="Genomic_DNA"/>
</dbReference>
<name>A0A2K9PVX2_9FLAO</name>
<keyword evidence="1" id="KW-0812">Transmembrane</keyword>
<proteinExistence type="predicted"/>
<sequence length="72" mass="9010">MPSKQTNKMMNTILKTEYDKNLSYKKRRYTGMQNMYRFKPHYIPGWISLIQVWFQLYFPDFWKALLQNIFNY</sequence>
<dbReference type="KEGG" id="fek:C1H87_21840"/>
<reference evidence="2 3" key="1">
    <citation type="submission" date="2018-01" db="EMBL/GenBank/DDBJ databases">
        <title>Complete genome sequence of Flavivirga eckloniae ECD14 isolated from seaweed Ecklonia cava.</title>
        <authorList>
            <person name="Lee J.H."/>
            <person name="Baik K.S."/>
            <person name="Seong C.N."/>
        </authorList>
    </citation>
    <scope>NUCLEOTIDE SEQUENCE [LARGE SCALE GENOMIC DNA]</scope>
    <source>
        <strain evidence="2 3">ECD14</strain>
    </source>
</reference>
<feature type="transmembrane region" description="Helical" evidence="1">
    <location>
        <begin position="42"/>
        <end position="58"/>
    </location>
</feature>
<dbReference type="AlphaFoldDB" id="A0A2K9PVX2"/>
<keyword evidence="3" id="KW-1185">Reference proteome</keyword>
<keyword evidence="1" id="KW-0472">Membrane</keyword>
<dbReference type="Proteomes" id="UP000235826">
    <property type="component" value="Chromosome"/>
</dbReference>
<evidence type="ECO:0000313" key="2">
    <source>
        <dbReference type="EMBL" id="AUP81212.1"/>
    </source>
</evidence>
<organism evidence="2 3">
    <name type="scientific">Flavivirga eckloniae</name>
    <dbReference type="NCBI Taxonomy" id="1803846"/>
    <lineage>
        <taxon>Bacteria</taxon>
        <taxon>Pseudomonadati</taxon>
        <taxon>Bacteroidota</taxon>
        <taxon>Flavobacteriia</taxon>
        <taxon>Flavobacteriales</taxon>
        <taxon>Flavobacteriaceae</taxon>
        <taxon>Flavivirga</taxon>
    </lineage>
</organism>
<gene>
    <name evidence="2" type="ORF">C1H87_21840</name>
</gene>
<keyword evidence="1" id="KW-1133">Transmembrane helix</keyword>
<protein>
    <submittedName>
        <fullName evidence="2">Uncharacterized protein</fullName>
    </submittedName>
</protein>
<evidence type="ECO:0000313" key="3">
    <source>
        <dbReference type="Proteomes" id="UP000235826"/>
    </source>
</evidence>
<evidence type="ECO:0000256" key="1">
    <source>
        <dbReference type="SAM" id="Phobius"/>
    </source>
</evidence>